<dbReference type="AlphaFoldDB" id="A0A834TIU5"/>
<sequence>MSVYNPPVVVCAFSVPSHASVGIYLKDGEFDLKETLFPLPPLPLDVVDRFSTLSGVFNGILCVDFATPAAPEIYALCNITNSSVLIVQSIQPTSDNSFGGNSGTGHECIVRIWMDDLHGIPSSMSVYDTLYRTWSAIQQLLCDVSQIYDEYIHIMVCCTGLLARKLLTTPTVSHYLLHSILQKGHGSVMMYSST</sequence>
<evidence type="ECO:0000313" key="2">
    <source>
        <dbReference type="Proteomes" id="UP000634136"/>
    </source>
</evidence>
<name>A0A834TIU5_9FABA</name>
<protein>
    <submittedName>
        <fullName evidence="1">Uncharacterized protein</fullName>
    </submittedName>
</protein>
<reference evidence="1" key="1">
    <citation type="submission" date="2020-09" db="EMBL/GenBank/DDBJ databases">
        <title>Genome-Enabled Discovery of Anthraquinone Biosynthesis in Senna tora.</title>
        <authorList>
            <person name="Kang S.-H."/>
            <person name="Pandey R.P."/>
            <person name="Lee C.-M."/>
            <person name="Sim J.-S."/>
            <person name="Jeong J.-T."/>
            <person name="Choi B.-S."/>
            <person name="Jung M."/>
            <person name="Ginzburg D."/>
            <person name="Zhao K."/>
            <person name="Won S.Y."/>
            <person name="Oh T.-J."/>
            <person name="Yu Y."/>
            <person name="Kim N.-H."/>
            <person name="Lee O.R."/>
            <person name="Lee T.-H."/>
            <person name="Bashyal P."/>
            <person name="Kim T.-S."/>
            <person name="Lee W.-H."/>
            <person name="Kawkins C."/>
            <person name="Kim C.-K."/>
            <person name="Kim J.S."/>
            <person name="Ahn B.O."/>
            <person name="Rhee S.Y."/>
            <person name="Sohng J.K."/>
        </authorList>
    </citation>
    <scope>NUCLEOTIDE SEQUENCE</scope>
    <source>
        <tissue evidence="1">Leaf</tissue>
    </source>
</reference>
<evidence type="ECO:0000313" key="1">
    <source>
        <dbReference type="EMBL" id="KAF7821874.1"/>
    </source>
</evidence>
<keyword evidence="2" id="KW-1185">Reference proteome</keyword>
<comment type="caution">
    <text evidence="1">The sequence shown here is derived from an EMBL/GenBank/DDBJ whole genome shotgun (WGS) entry which is preliminary data.</text>
</comment>
<gene>
    <name evidence="1" type="ORF">G2W53_027329</name>
</gene>
<proteinExistence type="predicted"/>
<dbReference type="EMBL" id="JAAIUW010000008">
    <property type="protein sequence ID" value="KAF7821874.1"/>
    <property type="molecule type" value="Genomic_DNA"/>
</dbReference>
<dbReference type="Proteomes" id="UP000634136">
    <property type="component" value="Unassembled WGS sequence"/>
</dbReference>
<accession>A0A834TIU5</accession>
<organism evidence="1 2">
    <name type="scientific">Senna tora</name>
    <dbReference type="NCBI Taxonomy" id="362788"/>
    <lineage>
        <taxon>Eukaryota</taxon>
        <taxon>Viridiplantae</taxon>
        <taxon>Streptophyta</taxon>
        <taxon>Embryophyta</taxon>
        <taxon>Tracheophyta</taxon>
        <taxon>Spermatophyta</taxon>
        <taxon>Magnoliopsida</taxon>
        <taxon>eudicotyledons</taxon>
        <taxon>Gunneridae</taxon>
        <taxon>Pentapetalae</taxon>
        <taxon>rosids</taxon>
        <taxon>fabids</taxon>
        <taxon>Fabales</taxon>
        <taxon>Fabaceae</taxon>
        <taxon>Caesalpinioideae</taxon>
        <taxon>Cassia clade</taxon>
        <taxon>Senna</taxon>
    </lineage>
</organism>